<dbReference type="RefSeq" id="WP_044498407.1">
    <property type="nucleotide sequence ID" value="NZ_LK391969.1"/>
</dbReference>
<keyword evidence="7" id="KW-0408">Iron</keyword>
<comment type="cofactor">
    <cofactor evidence="1">
        <name>FAD</name>
        <dbReference type="ChEBI" id="CHEBI:57692"/>
    </cofactor>
</comment>
<dbReference type="InterPro" id="IPR008333">
    <property type="entry name" value="Cbr1-like_FAD-bd_dom"/>
</dbReference>
<dbReference type="Pfam" id="PF00175">
    <property type="entry name" value="NAD_binding_1"/>
    <property type="match status" value="1"/>
</dbReference>
<dbReference type="EMBL" id="LK391969">
    <property type="protein sequence ID" value="CEF25860.1"/>
    <property type="molecule type" value="Genomic_DNA"/>
</dbReference>
<dbReference type="AlphaFoldDB" id="A0A078M4X7"/>
<evidence type="ECO:0000256" key="2">
    <source>
        <dbReference type="ARBA" id="ARBA00022630"/>
    </source>
</evidence>
<dbReference type="Gene3D" id="2.40.30.10">
    <property type="entry name" value="Translation factors"/>
    <property type="match status" value="1"/>
</dbReference>
<dbReference type="InterPro" id="IPR017938">
    <property type="entry name" value="Riboflavin_synthase-like_b-brl"/>
</dbReference>
<accession>A0A078M4X7</accession>
<dbReference type="OrthoDB" id="9796486at2"/>
<keyword evidence="4" id="KW-0479">Metal-binding</keyword>
<keyword evidence="2" id="KW-0285">Flavoprotein</keyword>
<dbReference type="GO" id="GO:0051537">
    <property type="term" value="F:2 iron, 2 sulfur cluster binding"/>
    <property type="evidence" value="ECO:0007669"/>
    <property type="project" value="UniProtKB-KW"/>
</dbReference>
<comment type="cofactor">
    <cofactor evidence="9">
        <name>[2Fe-2S] cluster</name>
        <dbReference type="ChEBI" id="CHEBI:190135"/>
    </cofactor>
</comment>
<evidence type="ECO:0000313" key="12">
    <source>
        <dbReference type="EMBL" id="CEA02523.1"/>
    </source>
</evidence>
<dbReference type="CDD" id="cd06214">
    <property type="entry name" value="PA_degradation_oxidoreductase_like"/>
    <property type="match status" value="1"/>
</dbReference>
<organism evidence="12">
    <name type="scientific">Pseudomonas saudimassiliensis</name>
    <dbReference type="NCBI Taxonomy" id="1461581"/>
    <lineage>
        <taxon>Bacteria</taxon>
        <taxon>Pseudomonadati</taxon>
        <taxon>Pseudomonadota</taxon>
        <taxon>Gammaproteobacteria</taxon>
        <taxon>Pseudomonadales</taxon>
        <taxon>Pseudomonadaceae</taxon>
        <taxon>Pseudomonas</taxon>
    </lineage>
</organism>
<evidence type="ECO:0000256" key="6">
    <source>
        <dbReference type="ARBA" id="ARBA00023002"/>
    </source>
</evidence>
<dbReference type="SUPFAM" id="SSF63380">
    <property type="entry name" value="Riboflavin synthase domain-like"/>
    <property type="match status" value="1"/>
</dbReference>
<dbReference type="InterPro" id="IPR050415">
    <property type="entry name" value="MRET"/>
</dbReference>
<dbReference type="PRINTS" id="PR00371">
    <property type="entry name" value="FPNCR"/>
</dbReference>
<dbReference type="EMBL" id="LM997413">
    <property type="protein sequence ID" value="CEA02523.1"/>
    <property type="molecule type" value="Genomic_DNA"/>
</dbReference>
<dbReference type="CDD" id="cd00207">
    <property type="entry name" value="fer2"/>
    <property type="match status" value="1"/>
</dbReference>
<reference evidence="12" key="1">
    <citation type="submission" date="2014-07" db="EMBL/GenBank/DDBJ databases">
        <authorList>
            <person name="Urmite Genomes Urmite Genomes"/>
        </authorList>
    </citation>
    <scope>NUCLEOTIDE SEQUENCE</scope>
    <source>
        <strain evidence="12">12M76_air</strain>
    </source>
</reference>
<gene>
    <name evidence="12" type="primary">paaK</name>
    <name evidence="12" type="ORF">BN1049_00779</name>
</gene>
<dbReference type="GO" id="GO:0016491">
    <property type="term" value="F:oxidoreductase activity"/>
    <property type="evidence" value="ECO:0007669"/>
    <property type="project" value="UniProtKB-KW"/>
</dbReference>
<evidence type="ECO:0000259" key="11">
    <source>
        <dbReference type="PROSITE" id="PS51384"/>
    </source>
</evidence>
<dbReference type="InterPro" id="IPR017927">
    <property type="entry name" value="FAD-bd_FR_type"/>
</dbReference>
<dbReference type="PANTHER" id="PTHR47354:SF8">
    <property type="entry name" value="1,2-PHENYLACETYL-COA EPOXIDASE, SUBUNIT E"/>
    <property type="match status" value="1"/>
</dbReference>
<dbReference type="InterPro" id="IPR001709">
    <property type="entry name" value="Flavoprot_Pyr_Nucl_cyt_Rdtase"/>
</dbReference>
<sequence>MTTPEYITLEVAAVIAETHDSCSFEMTVPPELAERFRYRPGQFLTLRIPHGDDWLPRCYSLSSSPFAEENLRVTVKRVDDGRGSNWLCDQVKPGDRIQVLAPAGVFVPRQLDGDFLLFAGGSGITPVLSILRSVLSQADGRVRLVYANRDEKSVIFQELLQGLVREYPQRLQVIHWLNSVQGLPSVPQLAHLAAGFEHAEAFICGPGPFMDACVEALGVAGLPGKAVHVERFVSLPSESEQPNVSIVEHLGAAATRLVVELDGETHEIDCEEGELLLAAMRREGIQAPHSCLVGSCASCMCTLVEGSVDLMNNDALDQQELNEGWTLACQAVATSDRVHLRFPD</sequence>
<dbReference type="SUPFAM" id="SSF52343">
    <property type="entry name" value="Ferredoxin reductase-like, C-terminal NADP-linked domain"/>
    <property type="match status" value="1"/>
</dbReference>
<proteinExistence type="predicted"/>
<dbReference type="InterPro" id="IPR036010">
    <property type="entry name" value="2Fe-2S_ferredoxin-like_sf"/>
</dbReference>
<dbReference type="InterPro" id="IPR039261">
    <property type="entry name" value="FNR_nucleotide-bd"/>
</dbReference>
<feature type="domain" description="FAD-binding FR-type" evidence="11">
    <location>
        <begin position="4"/>
        <end position="109"/>
    </location>
</feature>
<dbReference type="GO" id="GO:0050660">
    <property type="term" value="F:flavin adenine dinucleotide binding"/>
    <property type="evidence" value="ECO:0007669"/>
    <property type="project" value="TreeGrafter"/>
</dbReference>
<dbReference type="PRINTS" id="PR00410">
    <property type="entry name" value="PHEHYDRXLASE"/>
</dbReference>
<protein>
    <submittedName>
        <fullName evidence="12">Phenylacetate-CoA oxygenase subunit PaaK</fullName>
    </submittedName>
</protein>
<dbReference type="InterPro" id="IPR001433">
    <property type="entry name" value="OxRdtase_FAD/NAD-bd"/>
</dbReference>
<dbReference type="GO" id="GO:0046872">
    <property type="term" value="F:metal ion binding"/>
    <property type="evidence" value="ECO:0007669"/>
    <property type="project" value="UniProtKB-KW"/>
</dbReference>
<dbReference type="PROSITE" id="PS51085">
    <property type="entry name" value="2FE2S_FER_2"/>
    <property type="match status" value="1"/>
</dbReference>
<evidence type="ECO:0000256" key="1">
    <source>
        <dbReference type="ARBA" id="ARBA00001974"/>
    </source>
</evidence>
<dbReference type="Pfam" id="PF00970">
    <property type="entry name" value="FAD_binding_6"/>
    <property type="match status" value="1"/>
</dbReference>
<evidence type="ECO:0000259" key="10">
    <source>
        <dbReference type="PROSITE" id="PS51085"/>
    </source>
</evidence>
<feature type="domain" description="2Fe-2S ferredoxin-type" evidence="10">
    <location>
        <begin position="255"/>
        <end position="344"/>
    </location>
</feature>
<dbReference type="PANTHER" id="PTHR47354">
    <property type="entry name" value="NADH OXIDOREDUCTASE HCR"/>
    <property type="match status" value="1"/>
</dbReference>
<dbReference type="Gene3D" id="3.40.50.80">
    <property type="entry name" value="Nucleotide-binding domain of ferredoxin-NADP reductase (FNR) module"/>
    <property type="match status" value="1"/>
</dbReference>
<evidence type="ECO:0000256" key="9">
    <source>
        <dbReference type="ARBA" id="ARBA00034078"/>
    </source>
</evidence>
<dbReference type="InterPro" id="IPR001041">
    <property type="entry name" value="2Fe-2S_ferredoxin-type"/>
</dbReference>
<dbReference type="PROSITE" id="PS00197">
    <property type="entry name" value="2FE2S_FER_1"/>
    <property type="match status" value="1"/>
</dbReference>
<dbReference type="PROSITE" id="PS51384">
    <property type="entry name" value="FAD_FR"/>
    <property type="match status" value="1"/>
</dbReference>
<evidence type="ECO:0000256" key="8">
    <source>
        <dbReference type="ARBA" id="ARBA00023014"/>
    </source>
</evidence>
<dbReference type="Gene3D" id="3.10.20.30">
    <property type="match status" value="1"/>
</dbReference>
<evidence type="ECO:0000256" key="3">
    <source>
        <dbReference type="ARBA" id="ARBA00022714"/>
    </source>
</evidence>
<dbReference type="InterPro" id="IPR006058">
    <property type="entry name" value="2Fe2S_fd_BS"/>
</dbReference>
<dbReference type="InterPro" id="IPR012675">
    <property type="entry name" value="Beta-grasp_dom_sf"/>
</dbReference>
<evidence type="ECO:0000256" key="4">
    <source>
        <dbReference type="ARBA" id="ARBA00022723"/>
    </source>
</evidence>
<dbReference type="SUPFAM" id="SSF54292">
    <property type="entry name" value="2Fe-2S ferredoxin-like"/>
    <property type="match status" value="1"/>
</dbReference>
<dbReference type="PATRIC" id="fig|1461581.3.peg.762"/>
<evidence type="ECO:0000256" key="5">
    <source>
        <dbReference type="ARBA" id="ARBA00022827"/>
    </source>
</evidence>
<keyword evidence="3" id="KW-0001">2Fe-2S</keyword>
<name>A0A078M4X7_9PSED</name>
<dbReference type="Pfam" id="PF00111">
    <property type="entry name" value="Fer2"/>
    <property type="match status" value="1"/>
</dbReference>
<keyword evidence="8" id="KW-0411">Iron-sulfur</keyword>
<keyword evidence="5" id="KW-0274">FAD</keyword>
<keyword evidence="6" id="KW-0560">Oxidoreductase</keyword>
<evidence type="ECO:0000256" key="7">
    <source>
        <dbReference type="ARBA" id="ARBA00023004"/>
    </source>
</evidence>